<dbReference type="PROSITE" id="PS50163">
    <property type="entry name" value="RECA_3"/>
    <property type="match status" value="1"/>
</dbReference>
<dbReference type="Pfam" id="PF21096">
    <property type="entry name" value="RecA_C"/>
    <property type="match status" value="1"/>
</dbReference>
<dbReference type="NCBIfam" id="TIGR02012">
    <property type="entry name" value="tigrfam_recA"/>
    <property type="match status" value="1"/>
</dbReference>
<reference evidence="12 13" key="1">
    <citation type="submission" date="2024-09" db="EMBL/GenBank/DDBJ databases">
        <title>Chromosome-scale assembly of Riccia fluitans.</title>
        <authorList>
            <person name="Paukszto L."/>
            <person name="Sawicki J."/>
            <person name="Karawczyk K."/>
            <person name="Piernik-Szablinska J."/>
            <person name="Szczecinska M."/>
            <person name="Mazdziarz M."/>
        </authorList>
    </citation>
    <scope>NUCLEOTIDE SEQUENCE [LARGE SCALE GENOMIC DNA]</scope>
    <source>
        <strain evidence="12">Rf_01</strain>
        <tissue evidence="12">Aerial parts of the thallus</tissue>
    </source>
</reference>
<dbReference type="SMART" id="SM00382">
    <property type="entry name" value="AAA"/>
    <property type="match status" value="1"/>
</dbReference>
<protein>
    <recommendedName>
        <fullName evidence="14">Bacterial recombinase A</fullName>
    </recommendedName>
</protein>
<accession>A0ABD1YUW5</accession>
<dbReference type="GO" id="GO:0006310">
    <property type="term" value="P:DNA recombination"/>
    <property type="evidence" value="ECO:0007669"/>
    <property type="project" value="UniProtKB-KW"/>
</dbReference>
<feature type="compositionally biased region" description="Acidic residues" evidence="9">
    <location>
        <begin position="398"/>
        <end position="418"/>
    </location>
</feature>
<evidence type="ECO:0000313" key="12">
    <source>
        <dbReference type="EMBL" id="KAL2634244.1"/>
    </source>
</evidence>
<evidence type="ECO:0000256" key="4">
    <source>
        <dbReference type="ARBA" id="ARBA00023125"/>
    </source>
</evidence>
<comment type="function">
    <text evidence="6">Involved in recombination ability and DNA strand transfer activity.</text>
</comment>
<dbReference type="GO" id="GO:0003677">
    <property type="term" value="F:DNA binding"/>
    <property type="evidence" value="ECO:0007669"/>
    <property type="project" value="UniProtKB-KW"/>
</dbReference>
<evidence type="ECO:0000256" key="3">
    <source>
        <dbReference type="ARBA" id="ARBA00022840"/>
    </source>
</evidence>
<dbReference type="InterPro" id="IPR020587">
    <property type="entry name" value="RecA_monomer-monomer_interface"/>
</dbReference>
<dbReference type="PANTHER" id="PTHR45900">
    <property type="entry name" value="RECA"/>
    <property type="match status" value="1"/>
</dbReference>
<evidence type="ECO:0000256" key="5">
    <source>
        <dbReference type="ARBA" id="ARBA00023172"/>
    </source>
</evidence>
<feature type="domain" description="RecA family profile 1" evidence="10">
    <location>
        <begin position="93"/>
        <end position="252"/>
    </location>
</feature>
<dbReference type="InterPro" id="IPR020584">
    <property type="entry name" value="DNA_recomb/repair_RecA_CS"/>
</dbReference>
<dbReference type="GO" id="GO:0006974">
    <property type="term" value="P:DNA damage response"/>
    <property type="evidence" value="ECO:0007669"/>
    <property type="project" value="UniProtKB-KW"/>
</dbReference>
<dbReference type="InterPro" id="IPR013765">
    <property type="entry name" value="DNA_recomb/repair_RecA"/>
</dbReference>
<comment type="similarity">
    <text evidence="1 7">Belongs to the RecA family.</text>
</comment>
<proteinExistence type="inferred from homology"/>
<gene>
    <name evidence="12" type="ORF">R1flu_005723</name>
</gene>
<dbReference type="InterPro" id="IPR049428">
    <property type="entry name" value="RecA-like_N"/>
</dbReference>
<dbReference type="AlphaFoldDB" id="A0ABD1YUW5"/>
<feature type="region of interest" description="Disordered" evidence="9">
    <location>
        <begin position="391"/>
        <end position="418"/>
    </location>
</feature>
<dbReference type="PRINTS" id="PR00142">
    <property type="entry name" value="RECA"/>
</dbReference>
<evidence type="ECO:0000259" key="10">
    <source>
        <dbReference type="PROSITE" id="PS50162"/>
    </source>
</evidence>
<evidence type="ECO:0000256" key="8">
    <source>
        <dbReference type="RuleBase" id="RU004527"/>
    </source>
</evidence>
<dbReference type="SUPFAM" id="SSF54752">
    <property type="entry name" value="RecA protein, C-terminal domain"/>
    <property type="match status" value="1"/>
</dbReference>
<evidence type="ECO:0000256" key="9">
    <source>
        <dbReference type="SAM" id="MobiDB-lite"/>
    </source>
</evidence>
<keyword evidence="13" id="KW-1185">Reference proteome</keyword>
<dbReference type="PANTHER" id="PTHR45900:SF6">
    <property type="entry name" value="DNA REPAIR PROTEIN RECA HOMOLOG 3, MITOCHONDRIAL-RELATED"/>
    <property type="match status" value="1"/>
</dbReference>
<keyword evidence="4 8" id="KW-0238">DNA-binding</keyword>
<dbReference type="Proteomes" id="UP001605036">
    <property type="component" value="Unassembled WGS sequence"/>
</dbReference>
<dbReference type="Pfam" id="PF00154">
    <property type="entry name" value="RecA_N"/>
    <property type="match status" value="1"/>
</dbReference>
<evidence type="ECO:0000256" key="1">
    <source>
        <dbReference type="ARBA" id="ARBA00009391"/>
    </source>
</evidence>
<dbReference type="FunFam" id="3.40.50.300:FF:000087">
    <property type="entry name" value="Recombinase RecA"/>
    <property type="match status" value="1"/>
</dbReference>
<organism evidence="12 13">
    <name type="scientific">Riccia fluitans</name>
    <dbReference type="NCBI Taxonomy" id="41844"/>
    <lineage>
        <taxon>Eukaryota</taxon>
        <taxon>Viridiplantae</taxon>
        <taxon>Streptophyta</taxon>
        <taxon>Embryophyta</taxon>
        <taxon>Marchantiophyta</taxon>
        <taxon>Marchantiopsida</taxon>
        <taxon>Marchantiidae</taxon>
        <taxon>Marchantiales</taxon>
        <taxon>Ricciaceae</taxon>
        <taxon>Riccia</taxon>
    </lineage>
</organism>
<feature type="domain" description="RecA family profile 2" evidence="11">
    <location>
        <begin position="262"/>
        <end position="334"/>
    </location>
</feature>
<feature type="region of interest" description="Disordered" evidence="9">
    <location>
        <begin position="39"/>
        <end position="59"/>
    </location>
</feature>
<evidence type="ECO:0000259" key="11">
    <source>
        <dbReference type="PROSITE" id="PS50163"/>
    </source>
</evidence>
<dbReference type="InterPro" id="IPR049261">
    <property type="entry name" value="RecA-like_C"/>
</dbReference>
<dbReference type="GO" id="GO:0005524">
    <property type="term" value="F:ATP binding"/>
    <property type="evidence" value="ECO:0007669"/>
    <property type="project" value="UniProtKB-KW"/>
</dbReference>
<dbReference type="InterPro" id="IPR023400">
    <property type="entry name" value="RecA_C_sf"/>
</dbReference>
<dbReference type="CDD" id="cd00983">
    <property type="entry name" value="RecA"/>
    <property type="match status" value="1"/>
</dbReference>
<dbReference type="InterPro" id="IPR027417">
    <property type="entry name" value="P-loop_NTPase"/>
</dbReference>
<sequence>MILRRKLVSLLGKPRVLHDAWKRPEGFLASSYFATDSKKAKRRGNQSSAPDGPSAPRTVDEKEVALQAALNNIRSKFGKETIIRLGDMTSPRQVPVIPTGSLALDIALGVGGLPKGRVVEIYGAEATGKTTLALHVIAEAQKLGGRCVFLDVEHALDITFAEAIGVRVDELYVSQPDNAEQTLDIADEFIRSCSAAVVVIDSVAALAPKAELEGSMGDAHMALQARLMSQALRKLTHSLSRSQTILIFINQVRHKLGGFGAFGGTPIEVTAGGNALKFYASVRLNIRKREVVKRGEETVGFHVIVKIAKNKLAPPFKTAEFEIEFGKGISQAGEILDFGIQMGLIGKSGAWFSYNGDHFAHGRENAKKFLKENEGVAQELVTVIREEFLLSQKPPAEDPGEDSFEDTDTFEDEMAAKA</sequence>
<name>A0ABD1YUW5_9MARC</name>
<evidence type="ECO:0000313" key="13">
    <source>
        <dbReference type="Proteomes" id="UP001605036"/>
    </source>
</evidence>
<evidence type="ECO:0000256" key="6">
    <source>
        <dbReference type="ARBA" id="ARBA00056887"/>
    </source>
</evidence>
<evidence type="ECO:0000256" key="2">
    <source>
        <dbReference type="ARBA" id="ARBA00022741"/>
    </source>
</evidence>
<keyword evidence="8" id="KW-0227">DNA damage</keyword>
<dbReference type="Gene3D" id="3.40.50.300">
    <property type="entry name" value="P-loop containing nucleotide triphosphate hydrolases"/>
    <property type="match status" value="1"/>
</dbReference>
<comment type="caution">
    <text evidence="12">The sequence shown here is derived from an EMBL/GenBank/DDBJ whole genome shotgun (WGS) entry which is preliminary data.</text>
</comment>
<dbReference type="SUPFAM" id="SSF52540">
    <property type="entry name" value="P-loop containing nucleoside triphosphate hydrolases"/>
    <property type="match status" value="1"/>
</dbReference>
<evidence type="ECO:0000256" key="7">
    <source>
        <dbReference type="RuleBase" id="RU003422"/>
    </source>
</evidence>
<dbReference type="InterPro" id="IPR003593">
    <property type="entry name" value="AAA+_ATPase"/>
</dbReference>
<dbReference type="PROSITE" id="PS50162">
    <property type="entry name" value="RECA_2"/>
    <property type="match status" value="1"/>
</dbReference>
<keyword evidence="5 8" id="KW-0233">DNA recombination</keyword>
<dbReference type="InterPro" id="IPR020588">
    <property type="entry name" value="RecA_ATP-bd"/>
</dbReference>
<dbReference type="HAMAP" id="MF_00268">
    <property type="entry name" value="RecA"/>
    <property type="match status" value="1"/>
</dbReference>
<evidence type="ECO:0008006" key="14">
    <source>
        <dbReference type="Google" id="ProtNLM"/>
    </source>
</evidence>
<dbReference type="EMBL" id="JBHFFA010000003">
    <property type="protein sequence ID" value="KAL2634244.1"/>
    <property type="molecule type" value="Genomic_DNA"/>
</dbReference>
<dbReference type="PROSITE" id="PS00321">
    <property type="entry name" value="RECA_1"/>
    <property type="match status" value="1"/>
</dbReference>
<keyword evidence="2 7" id="KW-0547">Nucleotide-binding</keyword>
<keyword evidence="3 7" id="KW-0067">ATP-binding</keyword>